<keyword evidence="5" id="KW-1185">Reference proteome</keyword>
<dbReference type="Proteomes" id="UP000186601">
    <property type="component" value="Unassembled WGS sequence"/>
</dbReference>
<proteinExistence type="predicted"/>
<protein>
    <submittedName>
        <fullName evidence="4">Uncharacterized protein</fullName>
    </submittedName>
</protein>
<evidence type="ECO:0000313" key="5">
    <source>
        <dbReference type="Proteomes" id="UP000186601"/>
    </source>
</evidence>
<dbReference type="OrthoDB" id="3267813at2759"/>
<comment type="caution">
    <text evidence="4">The sequence shown here is derived from an EMBL/GenBank/DDBJ whole genome shotgun (WGS) entry which is preliminary data.</text>
</comment>
<keyword evidence="2" id="KW-0472">Membrane</keyword>
<feature type="region of interest" description="Disordered" evidence="1">
    <location>
        <begin position="299"/>
        <end position="438"/>
    </location>
</feature>
<feature type="region of interest" description="Disordered" evidence="1">
    <location>
        <begin position="230"/>
        <end position="257"/>
    </location>
</feature>
<dbReference type="EMBL" id="MLYV02000838">
    <property type="protein sequence ID" value="PSR76603.1"/>
    <property type="molecule type" value="Genomic_DNA"/>
</dbReference>
<feature type="transmembrane region" description="Helical" evidence="2">
    <location>
        <begin position="266"/>
        <end position="289"/>
    </location>
</feature>
<feature type="signal peptide" evidence="3">
    <location>
        <begin position="1"/>
        <end position="18"/>
    </location>
</feature>
<dbReference type="STRING" id="98765.A0A2R6NTY1"/>
<evidence type="ECO:0000256" key="3">
    <source>
        <dbReference type="SAM" id="SignalP"/>
    </source>
</evidence>
<dbReference type="AlphaFoldDB" id="A0A2R6NTY1"/>
<evidence type="ECO:0000256" key="1">
    <source>
        <dbReference type="SAM" id="MobiDB-lite"/>
    </source>
</evidence>
<organism evidence="4 5">
    <name type="scientific">Hermanssonia centrifuga</name>
    <dbReference type="NCBI Taxonomy" id="98765"/>
    <lineage>
        <taxon>Eukaryota</taxon>
        <taxon>Fungi</taxon>
        <taxon>Dikarya</taxon>
        <taxon>Basidiomycota</taxon>
        <taxon>Agaricomycotina</taxon>
        <taxon>Agaricomycetes</taxon>
        <taxon>Polyporales</taxon>
        <taxon>Meruliaceae</taxon>
        <taxon>Hermanssonia</taxon>
    </lineage>
</organism>
<keyword evidence="2" id="KW-1133">Transmembrane helix</keyword>
<evidence type="ECO:0000256" key="2">
    <source>
        <dbReference type="SAM" id="Phobius"/>
    </source>
</evidence>
<accession>A0A2R6NTY1</accession>
<name>A0A2R6NTY1_9APHY</name>
<keyword evidence="2" id="KW-0812">Transmembrane</keyword>
<evidence type="ECO:0000313" key="4">
    <source>
        <dbReference type="EMBL" id="PSR76603.1"/>
    </source>
</evidence>
<gene>
    <name evidence="4" type="ORF">PHLCEN_2v8361</name>
</gene>
<reference evidence="4 5" key="1">
    <citation type="submission" date="2018-02" db="EMBL/GenBank/DDBJ databases">
        <title>Genome sequence of the basidiomycete white-rot fungus Phlebia centrifuga.</title>
        <authorList>
            <person name="Granchi Z."/>
            <person name="Peng M."/>
            <person name="de Vries R.P."/>
            <person name="Hilden K."/>
            <person name="Makela M.R."/>
            <person name="Grigoriev I."/>
            <person name="Riley R."/>
        </authorList>
    </citation>
    <scope>NUCLEOTIDE SEQUENCE [LARGE SCALE GENOMIC DNA]</scope>
    <source>
        <strain evidence="4 5">FBCC195</strain>
    </source>
</reference>
<keyword evidence="3" id="KW-0732">Signal</keyword>
<feature type="chain" id="PRO_5015329347" evidence="3">
    <location>
        <begin position="19"/>
        <end position="438"/>
    </location>
</feature>
<sequence length="438" mass="46088">MLSSYFSLLILLPTLSSAFSFNFESTPRQCQTLSISITGSGQPPYSVLILPFGPSPLANNTEVRKIFQSNFTGDSTSHSFLLSYPESSQFVAVVSDSTGFGSGGTSGAVAVLSSNDSSCYNVNQGVQPDFFYSLVPNSLTQCAATRIWWDPTAGVQGTPSFQGVIPGGQSFIVPQGSLTTVAEQGLGFNWSPSVRAGTTVVFVASDDRGPGTGGSSTYIVNFGDNGCLNDQSPSSTAGNPAGGSYPTSTSGAGVGNSDTHHTDVGAIVGGVIGGLVGLVSILLIVLFFIRRNRFHKSQNSRPVDLLNDQEGDGEPDGNLPQYYRPEPFIVPDPTVSSSYGGDPETRTTTGLRPSLDGRSRYSGTTADLLRPDTPDRSATSGSTAYMRKSPAPPSFRPVNIIQHDDAGPSEDAPETIELPPAYTHIKREPHPPAPETTD</sequence>